<gene>
    <name evidence="4" type="ORF">HMPREF9004_1727</name>
</gene>
<evidence type="ECO:0000256" key="2">
    <source>
        <dbReference type="SAM" id="SignalP"/>
    </source>
</evidence>
<name>N6X312_9ACTO</name>
<dbReference type="Pfam" id="PF24837">
    <property type="entry name" value="AMIN-like"/>
    <property type="match status" value="1"/>
</dbReference>
<feature type="domain" description="AMIN-like" evidence="3">
    <location>
        <begin position="93"/>
        <end position="214"/>
    </location>
</feature>
<dbReference type="HOGENOM" id="CLU_099777_1_0_11"/>
<feature type="signal peptide" evidence="2">
    <location>
        <begin position="1"/>
        <end position="23"/>
    </location>
</feature>
<protein>
    <recommendedName>
        <fullName evidence="3">AMIN-like domain-containing protein</fullName>
    </recommendedName>
</protein>
<keyword evidence="5" id="KW-1185">Reference proteome</keyword>
<dbReference type="PATRIC" id="fig|888050.3.peg.1664"/>
<evidence type="ECO:0000259" key="3">
    <source>
        <dbReference type="Pfam" id="PF24837"/>
    </source>
</evidence>
<sequence length="215" mass="23161">MSRPFISAPLLIASLLVLGACQATPGEQFSSQAPQSAHSTPAPHAQSSSQSSALPSTQDPAETQALSAINGEQWVTSLEPLMAQVGEAPMVFHDLRLGDHESFYRVVVEFSGEGVPGYFQSWTDAPVEQGRGRPLPVAGDAFLDLAITGTAMPSSDELNAEYYAGERNLELGPLDVREDGTFEDTTHIVIGMDQARKFQIGFLDNPTRMVIDIQK</sequence>
<proteinExistence type="predicted"/>
<evidence type="ECO:0000256" key="1">
    <source>
        <dbReference type="SAM" id="MobiDB-lite"/>
    </source>
</evidence>
<organism evidence="4 5">
    <name type="scientific">Schaalia cardiffensis F0333</name>
    <dbReference type="NCBI Taxonomy" id="888050"/>
    <lineage>
        <taxon>Bacteria</taxon>
        <taxon>Bacillati</taxon>
        <taxon>Actinomycetota</taxon>
        <taxon>Actinomycetes</taxon>
        <taxon>Actinomycetales</taxon>
        <taxon>Actinomycetaceae</taxon>
        <taxon>Schaalia</taxon>
    </lineage>
</organism>
<feature type="chain" id="PRO_5039417383" description="AMIN-like domain-containing protein" evidence="2">
    <location>
        <begin position="24"/>
        <end position="215"/>
    </location>
</feature>
<keyword evidence="2" id="KW-0732">Signal</keyword>
<comment type="caution">
    <text evidence="4">The sequence shown here is derived from an EMBL/GenBank/DDBJ whole genome shotgun (WGS) entry which is preliminary data.</text>
</comment>
<dbReference type="Proteomes" id="UP000013015">
    <property type="component" value="Unassembled WGS sequence"/>
</dbReference>
<dbReference type="AlphaFoldDB" id="N6X312"/>
<dbReference type="PROSITE" id="PS51257">
    <property type="entry name" value="PROKAR_LIPOPROTEIN"/>
    <property type="match status" value="1"/>
</dbReference>
<dbReference type="STRING" id="888050.HMPREF9004_1727"/>
<feature type="region of interest" description="Disordered" evidence="1">
    <location>
        <begin position="27"/>
        <end position="63"/>
    </location>
</feature>
<accession>N6X312</accession>
<dbReference type="eggNOG" id="COG5401">
    <property type="taxonomic scope" value="Bacteria"/>
</dbReference>
<reference evidence="4 5" key="1">
    <citation type="submission" date="2013-03" db="EMBL/GenBank/DDBJ databases">
        <title>Reference genome for the Human Microbiome Project.</title>
        <authorList>
            <person name="Aqrawi P."/>
            <person name="Ayvaz T."/>
            <person name="Bess C."/>
            <person name="Blankenburg K."/>
            <person name="Coyle M."/>
            <person name="Deng J."/>
            <person name="Forbes L."/>
            <person name="Fowler G."/>
            <person name="Francisco L."/>
            <person name="Fu Q."/>
            <person name="Gibbs R."/>
            <person name="Gross S."/>
            <person name="Gubbala S."/>
            <person name="Hale W."/>
            <person name="Hemphill L."/>
            <person name="Highlander S."/>
            <person name="Hirani K."/>
            <person name="Jackson L."/>
            <person name="Jakkamsetti A."/>
            <person name="Javaid M."/>
            <person name="Jayaseelan J.C."/>
            <person name="Jiang H."/>
            <person name="Joshi V."/>
            <person name="Korchina V."/>
            <person name="Kovar C."/>
            <person name="Lara F."/>
            <person name="Lee S."/>
            <person name="Liu Y."/>
            <person name="Mata R."/>
            <person name="Mathew T."/>
            <person name="Munidasa M."/>
            <person name="Muzny D."/>
            <person name="Nazareth L."/>
            <person name="Ngo R."/>
            <person name="Nguyen L."/>
            <person name="Nguyen N."/>
            <person name="Okwuonu G."/>
            <person name="Ongeri F."/>
            <person name="Palculict T."/>
            <person name="Patil S."/>
            <person name="Petrosino J."/>
            <person name="Pham C."/>
            <person name="Pham P."/>
            <person name="Pu L.-L."/>
            <person name="Qin X."/>
            <person name="Qu J."/>
            <person name="Reid J."/>
            <person name="Ross M."/>
            <person name="Ruth R."/>
            <person name="Saada N."/>
            <person name="San Lucas F."/>
            <person name="Santibanez J."/>
            <person name="Shang Y."/>
            <person name="Simmons D."/>
            <person name="Song X.-Z."/>
            <person name="Tang L.-Y."/>
            <person name="Thornton R."/>
            <person name="Warren J."/>
            <person name="Weissenberger G."/>
            <person name="Wilczek-Boney K."/>
            <person name="Worley K."/>
            <person name="Youmans B."/>
            <person name="Zhang J."/>
            <person name="Zhang L."/>
            <person name="Zhao Z."/>
            <person name="Zhou C."/>
            <person name="Zhu D."/>
            <person name="Zhu Y."/>
        </authorList>
    </citation>
    <scope>NUCLEOTIDE SEQUENCE [LARGE SCALE GENOMIC DNA]</scope>
    <source>
        <strain evidence="4 5">F0333</strain>
    </source>
</reference>
<evidence type="ECO:0000313" key="5">
    <source>
        <dbReference type="Proteomes" id="UP000013015"/>
    </source>
</evidence>
<evidence type="ECO:0000313" key="4">
    <source>
        <dbReference type="EMBL" id="ENO17817.1"/>
    </source>
</evidence>
<dbReference type="RefSeq" id="WP_005964495.1">
    <property type="nucleotide sequence ID" value="NZ_CP040505.1"/>
</dbReference>
<feature type="compositionally biased region" description="Low complexity" evidence="1">
    <location>
        <begin position="36"/>
        <end position="58"/>
    </location>
</feature>
<dbReference type="InterPro" id="IPR056303">
    <property type="entry name" value="AMIN-like"/>
</dbReference>
<dbReference type="EMBL" id="AQHZ01000024">
    <property type="protein sequence ID" value="ENO17817.1"/>
    <property type="molecule type" value="Genomic_DNA"/>
</dbReference>